<organism evidence="1">
    <name type="scientific">Aureimonas altamirensis</name>
    <dbReference type="NCBI Taxonomy" id="370622"/>
    <lineage>
        <taxon>Bacteria</taxon>
        <taxon>Pseudomonadati</taxon>
        <taxon>Pseudomonadota</taxon>
        <taxon>Alphaproteobacteria</taxon>
        <taxon>Hyphomicrobiales</taxon>
        <taxon>Aurantimonadaceae</taxon>
        <taxon>Aureimonas</taxon>
    </lineage>
</organism>
<dbReference type="EMBL" id="LC066371">
    <property type="protein sequence ID" value="BAT26191.1"/>
    <property type="molecule type" value="Genomic_DNA"/>
</dbReference>
<proteinExistence type="predicted"/>
<name>A0A0P0YXM7_9HYPH</name>
<protein>
    <submittedName>
        <fullName evidence="1">Variant erythrocyte surface antigen-1, alpha subunit</fullName>
    </submittedName>
</protein>
<accession>A0A0P0YXM7</accession>
<sequence length="79" mass="9056">MQSEEAARLLMCQVVDLDIEHGILSGREHIVWGKWHGTIHRGNGTVPKWHKIDYGTKMGWLFMRGNGLDRLTSLTRRAS</sequence>
<evidence type="ECO:0000313" key="1">
    <source>
        <dbReference type="EMBL" id="BAT26191.1"/>
    </source>
</evidence>
<dbReference type="AlphaFoldDB" id="A0A0P0YXM7"/>
<reference evidence="1" key="1">
    <citation type="journal article" date="2015" name="Proc. Natl. Acad. Sci. U.S.A.">
        <title>Bacterial clade with the ribosomal RNA operon on a small plasmid rather than the chromosome.</title>
        <authorList>
            <person name="Anda M."/>
            <person name="Ohtsubo Y."/>
            <person name="Okubo T."/>
            <person name="Sugawara M."/>
            <person name="Nagata Y."/>
            <person name="Tsuda M."/>
            <person name="Minamisawa K."/>
            <person name="Mitsui H."/>
        </authorList>
    </citation>
    <scope>NUCLEOTIDE SEQUENCE</scope>
    <source>
        <strain evidence="1">DSM 21988</strain>
    </source>
</reference>